<dbReference type="Proteomes" id="UP000199103">
    <property type="component" value="Chromosome I"/>
</dbReference>
<dbReference type="OrthoDB" id="8755073at2"/>
<dbReference type="InterPro" id="IPR013538">
    <property type="entry name" value="ASHA1/2-like_C"/>
</dbReference>
<proteinExistence type="inferred from homology"/>
<evidence type="ECO:0000256" key="1">
    <source>
        <dbReference type="ARBA" id="ARBA00006817"/>
    </source>
</evidence>
<dbReference type="AlphaFoldDB" id="A0A1H1N0B5"/>
<dbReference type="InterPro" id="IPR023393">
    <property type="entry name" value="START-like_dom_sf"/>
</dbReference>
<feature type="domain" description="Activator of Hsp90 ATPase homologue 1/2-like C-terminal" evidence="2">
    <location>
        <begin position="14"/>
        <end position="142"/>
    </location>
</feature>
<evidence type="ECO:0000313" key="3">
    <source>
        <dbReference type="EMBL" id="SDR92135.1"/>
    </source>
</evidence>
<keyword evidence="4" id="KW-1185">Reference proteome</keyword>
<organism evidence="3 4">
    <name type="scientific">Microlunatus soli</name>
    <dbReference type="NCBI Taxonomy" id="630515"/>
    <lineage>
        <taxon>Bacteria</taxon>
        <taxon>Bacillati</taxon>
        <taxon>Actinomycetota</taxon>
        <taxon>Actinomycetes</taxon>
        <taxon>Propionibacteriales</taxon>
        <taxon>Propionibacteriaceae</taxon>
        <taxon>Microlunatus</taxon>
    </lineage>
</organism>
<sequence length="143" mass="16043">MNPYALRLEHRFAAAVEQVWDAWTTESGLRRWWWPGWTPTIEVDLRVGGRYRIAAAAQRIVVRGEYLLVAPMTQLRFSWTWVDGAGGSDEVVGEEELVDVGFVPDADGTLIRLEHTGPWTSAGPTDNYRQGWTSVLGELTAVV</sequence>
<dbReference type="EMBL" id="LT629772">
    <property type="protein sequence ID" value="SDR92135.1"/>
    <property type="molecule type" value="Genomic_DNA"/>
</dbReference>
<reference evidence="3 4" key="1">
    <citation type="submission" date="2016-10" db="EMBL/GenBank/DDBJ databases">
        <authorList>
            <person name="de Groot N.N."/>
        </authorList>
    </citation>
    <scope>NUCLEOTIDE SEQUENCE [LARGE SCALE GENOMIC DNA]</scope>
    <source>
        <strain evidence="3 4">DSM 21800</strain>
    </source>
</reference>
<evidence type="ECO:0000259" key="2">
    <source>
        <dbReference type="Pfam" id="PF08327"/>
    </source>
</evidence>
<dbReference type="Pfam" id="PF08327">
    <property type="entry name" value="AHSA1"/>
    <property type="match status" value="1"/>
</dbReference>
<evidence type="ECO:0000313" key="4">
    <source>
        <dbReference type="Proteomes" id="UP000199103"/>
    </source>
</evidence>
<dbReference type="STRING" id="630515.SAMN04489812_0317"/>
<name>A0A1H1N0B5_9ACTN</name>
<dbReference type="Gene3D" id="3.30.530.20">
    <property type="match status" value="1"/>
</dbReference>
<accession>A0A1H1N0B5</accession>
<comment type="similarity">
    <text evidence="1">Belongs to the AHA1 family.</text>
</comment>
<dbReference type="RefSeq" id="WP_091518823.1">
    <property type="nucleotide sequence ID" value="NZ_LT629772.1"/>
</dbReference>
<protein>
    <submittedName>
        <fullName evidence="3">Uncharacterized conserved protein YndB, AHSA1/START domain</fullName>
    </submittedName>
</protein>
<gene>
    <name evidence="3" type="ORF">SAMN04489812_0317</name>
</gene>
<dbReference type="SUPFAM" id="SSF55961">
    <property type="entry name" value="Bet v1-like"/>
    <property type="match status" value="1"/>
</dbReference>
<dbReference type="CDD" id="cd07814">
    <property type="entry name" value="SRPBCC_CalC_Aha1-like"/>
    <property type="match status" value="1"/>
</dbReference>